<sequence>MEAMNELRGKVNDFLRKDNRSPYRKMVYEEFLFPVIVFTGKKKYYGIPYTNKKIMEESMRLDNDNTRTLHQVMEDVLKETINDISQIDFNGVVKTAVWKPDKNNKSDLTPEPYLYEIPEPGEYFEYIVVENDSSQRVRDKMEYSEIVRQLDKKIDISYYLKTIVSLYTQFINYDERYQLSFEIVQGVLKKLKDDDLDEDEEDEDEMDKDEESKIRNALTQKLAEKWIREYIKSLRDGLKKDKTIISHL</sequence>
<name>A0A397SVE3_9GLOM</name>
<dbReference type="InterPro" id="IPR043502">
    <property type="entry name" value="DNA/RNA_pol_sf"/>
</dbReference>
<feature type="region of interest" description="Disordered" evidence="1">
    <location>
        <begin position="194"/>
        <end position="213"/>
    </location>
</feature>
<keyword evidence="3" id="KW-1185">Reference proteome</keyword>
<organism evidence="2 3">
    <name type="scientific">Glomus cerebriforme</name>
    <dbReference type="NCBI Taxonomy" id="658196"/>
    <lineage>
        <taxon>Eukaryota</taxon>
        <taxon>Fungi</taxon>
        <taxon>Fungi incertae sedis</taxon>
        <taxon>Mucoromycota</taxon>
        <taxon>Glomeromycotina</taxon>
        <taxon>Glomeromycetes</taxon>
        <taxon>Glomerales</taxon>
        <taxon>Glomeraceae</taxon>
        <taxon>Glomus</taxon>
    </lineage>
</organism>
<accession>A0A397SVE3</accession>
<comment type="caution">
    <text evidence="2">The sequence shown here is derived from an EMBL/GenBank/DDBJ whole genome shotgun (WGS) entry which is preliminary data.</text>
</comment>
<gene>
    <name evidence="2" type="ORF">C1645_826116</name>
</gene>
<evidence type="ECO:0008006" key="4">
    <source>
        <dbReference type="Google" id="ProtNLM"/>
    </source>
</evidence>
<dbReference type="Proteomes" id="UP000265703">
    <property type="component" value="Unassembled WGS sequence"/>
</dbReference>
<protein>
    <recommendedName>
        <fullName evidence="4">DNA-directed DNA polymerase</fullName>
    </recommendedName>
</protein>
<dbReference type="EMBL" id="QKYT01000256">
    <property type="protein sequence ID" value="RIA88596.1"/>
    <property type="molecule type" value="Genomic_DNA"/>
</dbReference>
<dbReference type="SUPFAM" id="SSF56672">
    <property type="entry name" value="DNA/RNA polymerases"/>
    <property type="match status" value="1"/>
</dbReference>
<feature type="compositionally biased region" description="Acidic residues" evidence="1">
    <location>
        <begin position="194"/>
        <end position="209"/>
    </location>
</feature>
<dbReference type="AlphaFoldDB" id="A0A397SVE3"/>
<dbReference type="OrthoDB" id="2375739at2759"/>
<reference evidence="2 3" key="1">
    <citation type="submission" date="2018-06" db="EMBL/GenBank/DDBJ databases">
        <title>Comparative genomics reveals the genomic features of Rhizophagus irregularis, R. cerebriforme, R. diaphanum and Gigaspora rosea, and their symbiotic lifestyle signature.</title>
        <authorList>
            <person name="Morin E."/>
            <person name="San Clemente H."/>
            <person name="Chen E.C.H."/>
            <person name="De La Providencia I."/>
            <person name="Hainaut M."/>
            <person name="Kuo A."/>
            <person name="Kohler A."/>
            <person name="Murat C."/>
            <person name="Tang N."/>
            <person name="Roy S."/>
            <person name="Loubradou J."/>
            <person name="Henrissat B."/>
            <person name="Grigoriev I.V."/>
            <person name="Corradi N."/>
            <person name="Roux C."/>
            <person name="Martin F.M."/>
        </authorList>
    </citation>
    <scope>NUCLEOTIDE SEQUENCE [LARGE SCALE GENOMIC DNA]</scope>
    <source>
        <strain evidence="2 3">DAOM 227022</strain>
    </source>
</reference>
<evidence type="ECO:0000313" key="2">
    <source>
        <dbReference type="EMBL" id="RIA88596.1"/>
    </source>
</evidence>
<proteinExistence type="predicted"/>
<evidence type="ECO:0000256" key="1">
    <source>
        <dbReference type="SAM" id="MobiDB-lite"/>
    </source>
</evidence>
<evidence type="ECO:0000313" key="3">
    <source>
        <dbReference type="Proteomes" id="UP000265703"/>
    </source>
</evidence>